<feature type="region of interest" description="Disordered" evidence="1">
    <location>
        <begin position="24"/>
        <end position="46"/>
    </location>
</feature>
<reference evidence="2" key="1">
    <citation type="submission" date="2022-07" db="EMBL/GenBank/DDBJ databases">
        <authorList>
            <person name="Macas J."/>
            <person name="Novak P."/>
            <person name="Neumann P."/>
        </authorList>
    </citation>
    <scope>NUCLEOTIDE SEQUENCE</scope>
</reference>
<evidence type="ECO:0000313" key="2">
    <source>
        <dbReference type="EMBL" id="CAH9075908.1"/>
    </source>
</evidence>
<evidence type="ECO:0000313" key="3">
    <source>
        <dbReference type="Proteomes" id="UP001152523"/>
    </source>
</evidence>
<dbReference type="EMBL" id="CAMAPF010000030">
    <property type="protein sequence ID" value="CAH9075908.1"/>
    <property type="molecule type" value="Genomic_DNA"/>
</dbReference>
<sequence length="107" mass="12373">MDFEIRPGWERFWRSCLLQGLAKGFSSKKESKGESLGTEGRKRSWSGGWDACRTVKPRRKRTSVAQQTAASCQQPECFHRPINFRRIGTIVIPLIVHLRPSEREEDQ</sequence>
<evidence type="ECO:0000256" key="1">
    <source>
        <dbReference type="SAM" id="MobiDB-lite"/>
    </source>
</evidence>
<name>A0AAV0CHE9_9ASTE</name>
<dbReference type="Proteomes" id="UP001152523">
    <property type="component" value="Unassembled WGS sequence"/>
</dbReference>
<protein>
    <submittedName>
        <fullName evidence="2">Uncharacterized protein</fullName>
    </submittedName>
</protein>
<organism evidence="2 3">
    <name type="scientific">Cuscuta epithymum</name>
    <dbReference type="NCBI Taxonomy" id="186058"/>
    <lineage>
        <taxon>Eukaryota</taxon>
        <taxon>Viridiplantae</taxon>
        <taxon>Streptophyta</taxon>
        <taxon>Embryophyta</taxon>
        <taxon>Tracheophyta</taxon>
        <taxon>Spermatophyta</taxon>
        <taxon>Magnoliopsida</taxon>
        <taxon>eudicotyledons</taxon>
        <taxon>Gunneridae</taxon>
        <taxon>Pentapetalae</taxon>
        <taxon>asterids</taxon>
        <taxon>lamiids</taxon>
        <taxon>Solanales</taxon>
        <taxon>Convolvulaceae</taxon>
        <taxon>Cuscuteae</taxon>
        <taxon>Cuscuta</taxon>
        <taxon>Cuscuta subgen. Cuscuta</taxon>
    </lineage>
</organism>
<comment type="caution">
    <text evidence="2">The sequence shown here is derived from an EMBL/GenBank/DDBJ whole genome shotgun (WGS) entry which is preliminary data.</text>
</comment>
<proteinExistence type="predicted"/>
<accession>A0AAV0CHE9</accession>
<keyword evidence="3" id="KW-1185">Reference proteome</keyword>
<dbReference type="AlphaFoldDB" id="A0AAV0CHE9"/>
<gene>
    <name evidence="2" type="ORF">CEPIT_LOCUS5700</name>
</gene>